<dbReference type="WBParaSite" id="EgrG_001071400">
    <property type="protein sequence ID" value="EgrG_001071400"/>
    <property type="gene ID" value="EgrG_001071400"/>
</dbReference>
<evidence type="ECO:0000313" key="2">
    <source>
        <dbReference type="Proteomes" id="UP000492820"/>
    </source>
</evidence>
<evidence type="ECO:0000313" key="3">
    <source>
        <dbReference type="WBParaSite" id="EgrG_001071400"/>
    </source>
</evidence>
<dbReference type="Proteomes" id="UP000492820">
    <property type="component" value="Unassembled WGS sequence"/>
</dbReference>
<reference evidence="1 2" key="1">
    <citation type="journal article" date="2013" name="Nature">
        <title>The genomes of four tapeworm species reveal adaptations to parasitism.</title>
        <authorList>
            <person name="Tsai I.J."/>
            <person name="Zarowiecki M."/>
            <person name="Holroyd N."/>
            <person name="Garciarrubio A."/>
            <person name="Sanchez-Flores A."/>
            <person name="Brooks K.L."/>
            <person name="Tracey A."/>
            <person name="Bobes R.J."/>
            <person name="Fragoso G."/>
            <person name="Sciutto E."/>
            <person name="Aslett M."/>
            <person name="Beasley H."/>
            <person name="Bennett H.M."/>
            <person name="Cai J."/>
            <person name="Camicia F."/>
            <person name="Clark R."/>
            <person name="Cucher M."/>
            <person name="De Silva N."/>
            <person name="Day T.A."/>
            <person name="Deplazes P."/>
            <person name="Estrada K."/>
            <person name="Fernandez C."/>
            <person name="Holland P.W."/>
            <person name="Hou J."/>
            <person name="Hu S."/>
            <person name="Huckvale T."/>
            <person name="Hung S.S."/>
            <person name="Kamenetzky L."/>
            <person name="Keane J.A."/>
            <person name="Kiss F."/>
            <person name="Koziol U."/>
            <person name="Lambert O."/>
            <person name="Liu K."/>
            <person name="Luo X."/>
            <person name="Luo Y."/>
            <person name="Macchiaroli N."/>
            <person name="Nichol S."/>
            <person name="Paps J."/>
            <person name="Parkinson J."/>
            <person name="Pouchkina-Stantcheva N."/>
            <person name="Riddiford N."/>
            <person name="Rosenzvit M."/>
            <person name="Salinas G."/>
            <person name="Wasmuth J.D."/>
            <person name="Zamanian M."/>
            <person name="Zheng Y."/>
            <person name="Cai X."/>
            <person name="Soberon X."/>
            <person name="Olson P.D."/>
            <person name="Laclette J.P."/>
            <person name="Brehm K."/>
            <person name="Berriman M."/>
            <person name="Garciarrubio A."/>
            <person name="Bobes R.J."/>
            <person name="Fragoso G."/>
            <person name="Sanchez-Flores A."/>
            <person name="Estrada K."/>
            <person name="Cevallos M.A."/>
            <person name="Morett E."/>
            <person name="Gonzalez V."/>
            <person name="Portillo T."/>
            <person name="Ochoa-Leyva A."/>
            <person name="Jose M.V."/>
            <person name="Sciutto E."/>
            <person name="Landa A."/>
            <person name="Jimenez L."/>
            <person name="Valdes V."/>
            <person name="Carrero J.C."/>
            <person name="Larralde C."/>
            <person name="Morales-Montor J."/>
            <person name="Limon-Lason J."/>
            <person name="Soberon X."/>
            <person name="Laclette J.P."/>
        </authorList>
    </citation>
    <scope>NUCLEOTIDE SEQUENCE [LARGE SCALE GENOMIC DNA]</scope>
</reference>
<dbReference type="EMBL" id="LK028577">
    <property type="protein sequence ID" value="CDS17929.1"/>
    <property type="molecule type" value="Genomic_DNA"/>
</dbReference>
<accession>A0A068WHK5</accession>
<gene>
    <name evidence="1" type="ORF">EgrG_001071400</name>
</gene>
<organism evidence="1">
    <name type="scientific">Echinococcus granulosus</name>
    <name type="common">Hydatid tapeworm</name>
    <dbReference type="NCBI Taxonomy" id="6210"/>
    <lineage>
        <taxon>Eukaryota</taxon>
        <taxon>Metazoa</taxon>
        <taxon>Spiralia</taxon>
        <taxon>Lophotrochozoa</taxon>
        <taxon>Platyhelminthes</taxon>
        <taxon>Cestoda</taxon>
        <taxon>Eucestoda</taxon>
        <taxon>Cyclophyllidea</taxon>
        <taxon>Taeniidae</taxon>
        <taxon>Echinococcus</taxon>
        <taxon>Echinococcus granulosus group</taxon>
    </lineage>
</organism>
<dbReference type="AlphaFoldDB" id="A0A068WHK5"/>
<reference evidence="3" key="3">
    <citation type="submission" date="2020-10" db="UniProtKB">
        <authorList>
            <consortium name="WormBaseParasite"/>
        </authorList>
    </citation>
    <scope>IDENTIFICATION</scope>
</reference>
<name>A0A068WHK5_ECHGR</name>
<reference evidence="1" key="2">
    <citation type="submission" date="2014-06" db="EMBL/GenBank/DDBJ databases">
        <authorList>
            <person name="Aslett M."/>
        </authorList>
    </citation>
    <scope>NUCLEOTIDE SEQUENCE</scope>
</reference>
<protein>
    <submittedName>
        <fullName evidence="1 3">Expressed protein</fullName>
    </submittedName>
</protein>
<proteinExistence type="predicted"/>
<evidence type="ECO:0000313" key="1">
    <source>
        <dbReference type="EMBL" id="CDS17929.1"/>
    </source>
</evidence>
<sequence>MPPFRLYINTHIHRQRCKEGHIHIDCSVFTERCVSEIPLYQDALFLPHCITHPSYDKRLFYSTCSTFTLFKGQMSSR</sequence>